<evidence type="ECO:0000256" key="3">
    <source>
        <dbReference type="ARBA" id="ARBA00022679"/>
    </source>
</evidence>
<dbReference type="PANTHER" id="PTHR36449:SF1">
    <property type="entry name" value="ACETYLTRANSFERASE"/>
    <property type="match status" value="1"/>
</dbReference>
<evidence type="ECO:0000256" key="5">
    <source>
        <dbReference type="ARBA" id="ARBA00049880"/>
    </source>
</evidence>
<dbReference type="PROSITE" id="PS51186">
    <property type="entry name" value="GNAT"/>
    <property type="match status" value="1"/>
</dbReference>
<evidence type="ECO:0000313" key="9">
    <source>
        <dbReference type="EMBL" id="QNO44780.1"/>
    </source>
</evidence>
<keyword evidence="1" id="KW-0678">Repressor</keyword>
<comment type="catalytic activity">
    <reaction evidence="5">
        <text>glycyl-tRNA(Gly) + acetyl-CoA = N-acetylglycyl-tRNA(Gly) + CoA + H(+)</text>
        <dbReference type="Rhea" id="RHEA:81867"/>
        <dbReference type="Rhea" id="RHEA-COMP:9683"/>
        <dbReference type="Rhea" id="RHEA-COMP:19766"/>
        <dbReference type="ChEBI" id="CHEBI:15378"/>
        <dbReference type="ChEBI" id="CHEBI:57287"/>
        <dbReference type="ChEBI" id="CHEBI:57288"/>
        <dbReference type="ChEBI" id="CHEBI:78522"/>
        <dbReference type="ChEBI" id="CHEBI:232036"/>
    </reaction>
</comment>
<sequence>MSPRFSYDELQIIPYLKRCKVSGFESTSPELNEFLKEDALKNQEELISKTYLCCYSNRLVGYVAFTTDIIKKKDVQEEEHLEISYKEYPAIKIARLAVDKRYERRGVGRFLLLAAVGKALKISEEVGCRFITVDSKQESIGFYKKSGGFKLVRGYEKKKYPTMYFDVLPTIKEMKAMNTEIKDFSVAESTPSITKN</sequence>
<reference evidence="9" key="1">
    <citation type="submission" date="2020-06" db="EMBL/GenBank/DDBJ databases">
        <title>Unique genomic features of the anaerobic methanotrophic archaea.</title>
        <authorList>
            <person name="Chadwick G.L."/>
            <person name="Skennerton C.T."/>
            <person name="Laso-Perez R."/>
            <person name="Leu A.O."/>
            <person name="Speth D.R."/>
            <person name="Yu H."/>
            <person name="Morgan-Lang C."/>
            <person name="Hatzenpichler R."/>
            <person name="Goudeau D."/>
            <person name="Malmstrom R."/>
            <person name="Brazelton W.J."/>
            <person name="Woyke T."/>
            <person name="Hallam S.J."/>
            <person name="Tyson G.W."/>
            <person name="Wegener G."/>
            <person name="Boetius A."/>
            <person name="Orphan V."/>
        </authorList>
    </citation>
    <scope>NUCLEOTIDE SEQUENCE</scope>
</reference>
<name>A0A7G9Y9U6_9EURY</name>
<evidence type="ECO:0000313" key="8">
    <source>
        <dbReference type="EMBL" id="QNO44152.1"/>
    </source>
</evidence>
<evidence type="ECO:0000313" key="7">
    <source>
        <dbReference type="EMBL" id="QNO44052.1"/>
    </source>
</evidence>
<dbReference type="Pfam" id="PF00583">
    <property type="entry name" value="Acetyltransf_1"/>
    <property type="match status" value="1"/>
</dbReference>
<dbReference type="InterPro" id="IPR000182">
    <property type="entry name" value="GNAT_dom"/>
</dbReference>
<evidence type="ECO:0000256" key="1">
    <source>
        <dbReference type="ARBA" id="ARBA00022491"/>
    </source>
</evidence>
<dbReference type="GO" id="GO:0016747">
    <property type="term" value="F:acyltransferase activity, transferring groups other than amino-acyl groups"/>
    <property type="evidence" value="ECO:0007669"/>
    <property type="project" value="InterPro"/>
</dbReference>
<dbReference type="EMBL" id="MT630896">
    <property type="protein sequence ID" value="QNO44052.1"/>
    <property type="molecule type" value="Genomic_DNA"/>
</dbReference>
<organism evidence="9">
    <name type="scientific">Candidatus Methanogaster sp. ANME-2c ERB4</name>
    <dbReference type="NCBI Taxonomy" id="2759911"/>
    <lineage>
        <taxon>Archaea</taxon>
        <taxon>Methanobacteriati</taxon>
        <taxon>Methanobacteriota</taxon>
        <taxon>Stenosarchaea group</taxon>
        <taxon>Methanomicrobia</taxon>
        <taxon>Methanosarcinales</taxon>
        <taxon>ANME-2 cluster</taxon>
        <taxon>Candidatus Methanogasteraceae</taxon>
        <taxon>Candidatus Methanogaster</taxon>
    </lineage>
</organism>
<evidence type="ECO:0000259" key="6">
    <source>
        <dbReference type="PROSITE" id="PS51186"/>
    </source>
</evidence>
<dbReference type="PANTHER" id="PTHR36449">
    <property type="entry name" value="ACETYLTRANSFERASE-RELATED"/>
    <property type="match status" value="1"/>
</dbReference>
<feature type="domain" description="N-acetyltransferase" evidence="6">
    <location>
        <begin position="1"/>
        <end position="175"/>
    </location>
</feature>
<gene>
    <name evidence="7" type="ORF">DDMMPJGE_00002</name>
    <name evidence="8" type="ORF">HLGLPCBA_00002</name>
    <name evidence="9" type="ORF">POBHEFHO_00002</name>
</gene>
<accession>A0A7G9Y9U6</accession>
<dbReference type="AlphaFoldDB" id="A0A7G9Y9U6"/>
<keyword evidence="3" id="KW-0808">Transferase</keyword>
<dbReference type="InterPro" id="IPR016181">
    <property type="entry name" value="Acyl_CoA_acyltransferase"/>
</dbReference>
<protein>
    <recommendedName>
        <fullName evidence="6">N-acetyltransferase domain-containing protein</fullName>
    </recommendedName>
</protein>
<dbReference type="Gene3D" id="3.40.630.30">
    <property type="match status" value="1"/>
</dbReference>
<keyword evidence="2" id="KW-1277">Toxin-antitoxin system</keyword>
<dbReference type="EMBL" id="MT630920">
    <property type="protein sequence ID" value="QNO44152.1"/>
    <property type="molecule type" value="Genomic_DNA"/>
</dbReference>
<evidence type="ECO:0000256" key="2">
    <source>
        <dbReference type="ARBA" id="ARBA00022649"/>
    </source>
</evidence>
<proteinExistence type="predicted"/>
<dbReference type="EMBL" id="MT631015">
    <property type="protein sequence ID" value="QNO44780.1"/>
    <property type="molecule type" value="Genomic_DNA"/>
</dbReference>
<keyword evidence="4" id="KW-0012">Acyltransferase</keyword>
<dbReference type="CDD" id="cd04301">
    <property type="entry name" value="NAT_SF"/>
    <property type="match status" value="1"/>
</dbReference>
<evidence type="ECO:0000256" key="4">
    <source>
        <dbReference type="ARBA" id="ARBA00023315"/>
    </source>
</evidence>
<dbReference type="SUPFAM" id="SSF55729">
    <property type="entry name" value="Acyl-CoA N-acyltransferases (Nat)"/>
    <property type="match status" value="1"/>
</dbReference>